<dbReference type="PANTHER" id="PTHR33734">
    <property type="entry name" value="LYSM DOMAIN-CONTAINING GPI-ANCHORED PROTEIN 2"/>
    <property type="match status" value="1"/>
</dbReference>
<proteinExistence type="predicted"/>
<gene>
    <name evidence="4" type="ORF">VRU49_07665</name>
</gene>
<feature type="domain" description="LysM" evidence="3">
    <location>
        <begin position="100"/>
        <end position="143"/>
    </location>
</feature>
<dbReference type="PANTHER" id="PTHR33734:SF22">
    <property type="entry name" value="MEMBRANE-BOUND LYTIC MUREIN TRANSGLYCOSYLASE D"/>
    <property type="match status" value="1"/>
</dbReference>
<dbReference type="RefSeq" id="WP_330146195.1">
    <property type="nucleotide sequence ID" value="NZ_JAZDQU010000002.1"/>
</dbReference>
<keyword evidence="2" id="KW-0732">Signal</keyword>
<sequence length="447" mass="48018">MQKILSLTCISIILTISTVRANSLLDSIGVENLNGKKVVLHKIDPSETYYALGRKYNVAPKDIISFNNNKTLVPGVIIKVPTQLPFTSQAAVSTESGAQKTHIVKAKENLSIISNLYGITVAQLKEANQLNSNNLSIGQKLIIPGTAPSLPTAAAQVVNTTPTTSVYTPPVVNKPANTTITNFVEHAVKPKEYLNKIAQDYNTTVEAIKSANNLTSNSLKIGQILKIPTESTNVAANTNAPVSTTPVITNPTPTNSNVTSQNAPNTSGRTHTVSAGETIFSIAQRYALTAFQLREANNLTDNTINVGQVLKVPGSSMTGVSVPEANRNTTFADTVETISDPNLRRSPSVYGLNHVEEKGTAVWIEDPDLDPTKMLVLHRTLPIGTIIMVKNPMGNISTFAKVVGKFTENETTKDVIIVVTKAVAEKLGVLDKRFFCNLSYAAQGNDK</sequence>
<comment type="caution">
    <text evidence="4">The sequence shown here is derived from an EMBL/GenBank/DDBJ whole genome shotgun (WGS) entry which is preliminary data.</text>
</comment>
<dbReference type="Proteomes" id="UP001337681">
    <property type="component" value="Unassembled WGS sequence"/>
</dbReference>
<dbReference type="SMART" id="SM00257">
    <property type="entry name" value="LysM"/>
    <property type="match status" value="4"/>
</dbReference>
<dbReference type="PROSITE" id="PS51782">
    <property type="entry name" value="LYSM"/>
    <property type="match status" value="3"/>
</dbReference>
<dbReference type="CDD" id="cd00118">
    <property type="entry name" value="LysM"/>
    <property type="match status" value="3"/>
</dbReference>
<evidence type="ECO:0000256" key="2">
    <source>
        <dbReference type="SAM" id="SignalP"/>
    </source>
</evidence>
<feature type="signal peptide" evidence="2">
    <location>
        <begin position="1"/>
        <end position="21"/>
    </location>
</feature>
<dbReference type="Gene3D" id="3.10.350.10">
    <property type="entry name" value="LysM domain"/>
    <property type="match status" value="3"/>
</dbReference>
<feature type="compositionally biased region" description="Polar residues" evidence="1">
    <location>
        <begin position="261"/>
        <end position="271"/>
    </location>
</feature>
<name>A0ABU7H2C7_9SPHI</name>
<keyword evidence="5" id="KW-1185">Reference proteome</keyword>
<evidence type="ECO:0000256" key="1">
    <source>
        <dbReference type="SAM" id="MobiDB-lite"/>
    </source>
</evidence>
<dbReference type="InterPro" id="IPR036779">
    <property type="entry name" value="LysM_dom_sf"/>
</dbReference>
<dbReference type="InterPro" id="IPR018392">
    <property type="entry name" value="LysM"/>
</dbReference>
<dbReference type="Pfam" id="PF01476">
    <property type="entry name" value="LysM"/>
    <property type="match status" value="4"/>
</dbReference>
<reference evidence="4 5" key="1">
    <citation type="submission" date="2024-01" db="EMBL/GenBank/DDBJ databases">
        <title>Pedobacter sp. nov., isolated from oil-contaminated soil.</title>
        <authorList>
            <person name="Le N.T.T."/>
        </authorList>
    </citation>
    <scope>NUCLEOTIDE SEQUENCE [LARGE SCALE GENOMIC DNA]</scope>
    <source>
        <strain evidence="4 5">VNH31</strain>
    </source>
</reference>
<feature type="domain" description="LysM" evidence="3">
    <location>
        <begin position="269"/>
        <end position="312"/>
    </location>
</feature>
<feature type="domain" description="LysM" evidence="3">
    <location>
        <begin position="184"/>
        <end position="227"/>
    </location>
</feature>
<accession>A0ABU7H2C7</accession>
<evidence type="ECO:0000313" key="5">
    <source>
        <dbReference type="Proteomes" id="UP001337681"/>
    </source>
</evidence>
<feature type="compositionally biased region" description="Low complexity" evidence="1">
    <location>
        <begin position="241"/>
        <end position="260"/>
    </location>
</feature>
<protein>
    <submittedName>
        <fullName evidence="4">LysM peptidoglycan-binding domain-containing protein</fullName>
    </submittedName>
</protein>
<evidence type="ECO:0000313" key="4">
    <source>
        <dbReference type="EMBL" id="MEE1885295.1"/>
    </source>
</evidence>
<feature type="chain" id="PRO_5047063065" evidence="2">
    <location>
        <begin position="22"/>
        <end position="447"/>
    </location>
</feature>
<dbReference type="SUPFAM" id="SSF54106">
    <property type="entry name" value="LysM domain"/>
    <property type="match status" value="3"/>
</dbReference>
<dbReference type="EMBL" id="JAZDQU010000002">
    <property type="protein sequence ID" value="MEE1885295.1"/>
    <property type="molecule type" value="Genomic_DNA"/>
</dbReference>
<evidence type="ECO:0000259" key="3">
    <source>
        <dbReference type="PROSITE" id="PS51782"/>
    </source>
</evidence>
<feature type="region of interest" description="Disordered" evidence="1">
    <location>
        <begin position="240"/>
        <end position="271"/>
    </location>
</feature>
<organism evidence="4 5">
    <name type="scientific">Pedobacter flavus</name>
    <dbReference type="NCBI Taxonomy" id="3113906"/>
    <lineage>
        <taxon>Bacteria</taxon>
        <taxon>Pseudomonadati</taxon>
        <taxon>Bacteroidota</taxon>
        <taxon>Sphingobacteriia</taxon>
        <taxon>Sphingobacteriales</taxon>
        <taxon>Sphingobacteriaceae</taxon>
        <taxon>Pedobacter</taxon>
    </lineage>
</organism>